<dbReference type="Proteomes" id="UP000529652">
    <property type="component" value="Unassembled WGS sequence"/>
</dbReference>
<protein>
    <recommendedName>
        <fullName evidence="3">Variable large protein</fullName>
    </recommendedName>
</protein>
<dbReference type="AlphaFoldDB" id="A0AB34Z4X0"/>
<evidence type="ECO:0000313" key="1">
    <source>
        <dbReference type="EMBL" id="MBB5141692.1"/>
    </source>
</evidence>
<accession>A0AB34Z4X0</accession>
<sequence length="30" mass="3387">MMIGFEKVKQFMIKGILDPLTKVTAAVIYT</sequence>
<evidence type="ECO:0008006" key="3">
    <source>
        <dbReference type="Google" id="ProtNLM"/>
    </source>
</evidence>
<organism evidence="1 2">
    <name type="scientific">Borreliella afzelii</name>
    <name type="common">Borrelia afzelii</name>
    <dbReference type="NCBI Taxonomy" id="29518"/>
    <lineage>
        <taxon>Bacteria</taxon>
        <taxon>Pseudomonadati</taxon>
        <taxon>Spirochaetota</taxon>
        <taxon>Spirochaetia</taxon>
        <taxon>Spirochaetales</taxon>
        <taxon>Borreliaceae</taxon>
        <taxon>Borreliella</taxon>
    </lineage>
</organism>
<evidence type="ECO:0000313" key="2">
    <source>
        <dbReference type="Proteomes" id="UP000529652"/>
    </source>
</evidence>
<gene>
    <name evidence="1" type="ORF">HNP63_001113</name>
</gene>
<comment type="caution">
    <text evidence="1">The sequence shown here is derived from an EMBL/GenBank/DDBJ whole genome shotgun (WGS) entry which is preliminary data.</text>
</comment>
<dbReference type="EMBL" id="JACHGM010000008">
    <property type="protein sequence ID" value="MBB5141692.1"/>
    <property type="molecule type" value="Genomic_DNA"/>
</dbReference>
<reference evidence="1 2" key="1">
    <citation type="submission" date="2020-08" db="EMBL/GenBank/DDBJ databases">
        <title>Genomic Encyclopedia of Type Strains, Phase IV (KMG-IV): sequencing the most valuable type-strain genomes for metagenomic binning, comparative biology and taxonomic classification.</title>
        <authorList>
            <person name="Goeker M."/>
        </authorList>
    </citation>
    <scope>NUCLEOTIDE SEQUENCE [LARGE SCALE GENOMIC DNA]</scope>
    <source>
        <strain evidence="1 2">DSM 10508</strain>
    </source>
</reference>
<proteinExistence type="predicted"/>
<name>A0AB34Z4X0_BORAF</name>